<feature type="domain" description="NACHT" evidence="5">
    <location>
        <begin position="376"/>
        <end position="594"/>
    </location>
</feature>
<dbReference type="SUPFAM" id="SSF82171">
    <property type="entry name" value="DPP6 N-terminal domain-like"/>
    <property type="match status" value="1"/>
</dbReference>
<dbReference type="FunFam" id="3.40.50.300:FF:001638">
    <property type="entry name" value="NACHT and WD40 domain protein"/>
    <property type="match status" value="1"/>
</dbReference>
<dbReference type="InterPro" id="IPR050349">
    <property type="entry name" value="WD_LIS1/nudF_dynein_reg"/>
</dbReference>
<gene>
    <name evidence="6" type="ORF">PENVUL_c007G02956</name>
</gene>
<dbReference type="PROSITE" id="PS00678">
    <property type="entry name" value="WD_REPEATS_1"/>
    <property type="match status" value="1"/>
</dbReference>
<dbReference type="GO" id="GO:0017000">
    <property type="term" value="P:antibiotic biosynthetic process"/>
    <property type="evidence" value="ECO:0007669"/>
    <property type="project" value="UniProtKB-ARBA"/>
</dbReference>
<evidence type="ECO:0000313" key="7">
    <source>
        <dbReference type="Proteomes" id="UP000191518"/>
    </source>
</evidence>
<evidence type="ECO:0000256" key="2">
    <source>
        <dbReference type="ARBA" id="ARBA00022574"/>
    </source>
</evidence>
<dbReference type="Pfam" id="PF00400">
    <property type="entry name" value="WD40"/>
    <property type="match status" value="8"/>
</dbReference>
<dbReference type="Gene3D" id="3.40.50.1820">
    <property type="entry name" value="alpha/beta hydrolase"/>
    <property type="match status" value="1"/>
</dbReference>
<feature type="repeat" description="WD" evidence="4">
    <location>
        <begin position="1191"/>
        <end position="1232"/>
    </location>
</feature>
<sequence length="1383" mass="155056">MQLLRRQREAVFQVKETGHNNPRAYSATDPALPEYPPISHFIDGIKVLSNPPNATCDICFIHGLTGDRERTWTAKGQSAPWPQSLLPQKLQQARILTYGYDAYVISKSKASRNRLIDHATNLLADLTSDRESCNASSRPLIFVVHSLGGLVCKKAILLSRNNPERHFQGVFDALKGVIFMGTPHMGAWMADWAKIPATAFGFVKSINISLLDVLQRNNQFLESIQRDFLAMVRQVRENGRPLEITCFFEELPTPKIGTIVTKDSASFDGYAPRAIRADHQHMVKFATVEDPGFKRVLGELERWTLAVDKLLLLNQTKDHYALSVEDGACLRDLYTTDPRDDKKRIEKVKGGLLKDSYRWIFENNDFKKWLYDQQGQLLWIKGDPGKGKTMLLCGIINELKSTPQACVVFFFCQATDARINHASAVLRGLIYMLVAKQPKLMSHMRRQHDKTGKKGFEDANAWETLSKIFIDILEDPLLQSTYVIIDALDECTADRNLLLELIAQKSSVCTRIKWVVSSRNWHDIGEALEPATKKATLWLELNEKSVAKAVTIFIQHKVRELTEQKKYKAEVRDAISQHLFSNARGTFLWVALVCLELAKGARWDARLLLTVFPPGLESLYARMIDQIHKSPSAEICKRLLGVALVTYRPITLGELLALVDIPKDITINEQSLNEVVEACGSFLTVREGVVFFVHQSAKDFLLQTASKKIFARGIEAEHYTILFRSLQSFRTLRRDIYGLKSPGFPITQVRQPDPDPLAAVRYSCLYWVDHLLDGNAIDELREGGLVEGFLKQRYLFWLEAMSLMGYIPEAIAAMLKLNRFLQKLNKAHKLAERIRDASRFIQYHGIAIENSPLQVYFSSLIFSPTRSMIKSSYQSVKTKWLLKDPLMDDEWSPCLQILEGHRAAVTSIAWSKDGNSLASGSSDTTIRIWDPSTGRCTSTLRGHKQVVVSISWSPDGARLASGSLGRNVKIWDLPTRQCISTLEVDSSVTSISWSQNGRQLVIGSTSQPITIWDQVTGEFTWTLAGPTNPVCSIISSLDRSWLASKSDTTAIKIWDIATGRCTSTLTGHSSDVLDIAWSHNGSRLASASVDMTIKIWDPAIRRCILTLEGHSSEVSCIAWSRDAKWIASGSFDGRVMIWNADTGQCISELEGHRDTVSSVSWSRDGSQVASASTDGTLKIWDPALKQGRSNLEGHNELVYSMEWSRDGSQLASGSHNGKVMIWNPATDQCMTLRGYNDAVFCIAWSRDGRQLAIGSDVEMVKIWDVATSKCVKTLAVRSGLSLQYDEVNVHYLHTDRGIFDLRSSALIPTSFGSLAPQPEQGVYAFNKDHTWITMRGENFLWIPSEYRTCCMALFAARATTTVAIGCLTGRVLFLTLPNNNPIL</sequence>
<feature type="repeat" description="WD" evidence="4">
    <location>
        <begin position="1023"/>
        <end position="1064"/>
    </location>
</feature>
<evidence type="ECO:0000256" key="3">
    <source>
        <dbReference type="ARBA" id="ARBA00022737"/>
    </source>
</evidence>
<feature type="repeat" description="WD" evidence="4">
    <location>
        <begin position="940"/>
        <end position="981"/>
    </location>
</feature>
<dbReference type="Proteomes" id="UP000191518">
    <property type="component" value="Unassembled WGS sequence"/>
</dbReference>
<dbReference type="CDD" id="cd00200">
    <property type="entry name" value="WD40"/>
    <property type="match status" value="1"/>
</dbReference>
<dbReference type="Pfam" id="PF05057">
    <property type="entry name" value="DUF676"/>
    <property type="match status" value="1"/>
</dbReference>
<organism evidence="6 7">
    <name type="scientific">Penicillium vulpinum</name>
    <dbReference type="NCBI Taxonomy" id="29845"/>
    <lineage>
        <taxon>Eukaryota</taxon>
        <taxon>Fungi</taxon>
        <taxon>Dikarya</taxon>
        <taxon>Ascomycota</taxon>
        <taxon>Pezizomycotina</taxon>
        <taxon>Eurotiomycetes</taxon>
        <taxon>Eurotiomycetidae</taxon>
        <taxon>Eurotiales</taxon>
        <taxon>Aspergillaceae</taxon>
        <taxon>Penicillium</taxon>
    </lineage>
</organism>
<dbReference type="SUPFAM" id="SSF53474">
    <property type="entry name" value="alpha/beta-Hydrolases"/>
    <property type="match status" value="1"/>
</dbReference>
<dbReference type="EMBL" id="MDYP01000007">
    <property type="protein sequence ID" value="OQE09059.1"/>
    <property type="molecule type" value="Genomic_DNA"/>
</dbReference>
<keyword evidence="2 4" id="KW-0853">WD repeat</keyword>
<dbReference type="InterPro" id="IPR020472">
    <property type="entry name" value="WD40_PAC1"/>
</dbReference>
<dbReference type="InterPro" id="IPR015943">
    <property type="entry name" value="WD40/YVTN_repeat-like_dom_sf"/>
</dbReference>
<comment type="caution">
    <text evidence="6">The sequence shown here is derived from an EMBL/GenBank/DDBJ whole genome shotgun (WGS) entry which is preliminary data.</text>
</comment>
<dbReference type="PANTHER" id="PTHR44129">
    <property type="entry name" value="WD REPEAT-CONTAINING PROTEIN POP1"/>
    <property type="match status" value="1"/>
</dbReference>
<dbReference type="SUPFAM" id="SSF50978">
    <property type="entry name" value="WD40 repeat-like"/>
    <property type="match status" value="1"/>
</dbReference>
<feature type="repeat" description="WD" evidence="4">
    <location>
        <begin position="1149"/>
        <end position="1181"/>
    </location>
</feature>
<keyword evidence="7" id="KW-1185">Reference proteome</keyword>
<feature type="repeat" description="WD" evidence="4">
    <location>
        <begin position="898"/>
        <end position="939"/>
    </location>
</feature>
<evidence type="ECO:0000256" key="4">
    <source>
        <dbReference type="PROSITE-ProRule" id="PRU00221"/>
    </source>
</evidence>
<dbReference type="SUPFAM" id="SSF52540">
    <property type="entry name" value="P-loop containing nucleoside triphosphate hydrolases"/>
    <property type="match status" value="1"/>
</dbReference>
<evidence type="ECO:0000256" key="1">
    <source>
        <dbReference type="ARBA" id="ARBA00007920"/>
    </source>
</evidence>
<dbReference type="InterPro" id="IPR056884">
    <property type="entry name" value="NPHP3-like_N"/>
</dbReference>
<feature type="repeat" description="WD" evidence="4">
    <location>
        <begin position="1065"/>
        <end position="1097"/>
    </location>
</feature>
<feature type="repeat" description="WD" evidence="4">
    <location>
        <begin position="986"/>
        <end position="1022"/>
    </location>
</feature>
<dbReference type="InterPro" id="IPR027417">
    <property type="entry name" value="P-loop_NTPase"/>
</dbReference>
<dbReference type="InterPro" id="IPR029058">
    <property type="entry name" value="AB_hydrolase_fold"/>
</dbReference>
<reference evidence="7" key="1">
    <citation type="journal article" date="2017" name="Nat. Microbiol.">
        <title>Global analysis of biosynthetic gene clusters reveals vast potential of secondary metabolite production in Penicillium species.</title>
        <authorList>
            <person name="Nielsen J.C."/>
            <person name="Grijseels S."/>
            <person name="Prigent S."/>
            <person name="Ji B."/>
            <person name="Dainat J."/>
            <person name="Nielsen K.F."/>
            <person name="Frisvad J.C."/>
            <person name="Workman M."/>
            <person name="Nielsen J."/>
        </authorList>
    </citation>
    <scope>NUCLEOTIDE SEQUENCE [LARGE SCALE GENOMIC DNA]</scope>
    <source>
        <strain evidence="7">IBT 29486</strain>
    </source>
</reference>
<name>A0A1V6S5Q7_9EURO</name>
<dbReference type="Pfam" id="PF24883">
    <property type="entry name" value="NPHP3_N"/>
    <property type="match status" value="1"/>
</dbReference>
<dbReference type="InterPro" id="IPR007751">
    <property type="entry name" value="DUF676_lipase-like"/>
</dbReference>
<dbReference type="GO" id="GO:0072330">
    <property type="term" value="P:monocarboxylic acid biosynthetic process"/>
    <property type="evidence" value="ECO:0007669"/>
    <property type="project" value="UniProtKB-ARBA"/>
</dbReference>
<keyword evidence="3" id="KW-0677">Repeat</keyword>
<dbReference type="InterPro" id="IPR001680">
    <property type="entry name" value="WD40_rpt"/>
</dbReference>
<dbReference type="PROSITE" id="PS50294">
    <property type="entry name" value="WD_REPEATS_REGION"/>
    <property type="match status" value="7"/>
</dbReference>
<dbReference type="PROSITE" id="PS50082">
    <property type="entry name" value="WD_REPEATS_2"/>
    <property type="match status" value="9"/>
</dbReference>
<feature type="repeat" description="WD" evidence="4">
    <location>
        <begin position="1107"/>
        <end position="1148"/>
    </location>
</feature>
<proteinExistence type="inferred from homology"/>
<dbReference type="InterPro" id="IPR007111">
    <property type="entry name" value="NACHT_NTPase"/>
</dbReference>
<protein>
    <recommendedName>
        <fullName evidence="5">NACHT domain-containing protein</fullName>
    </recommendedName>
</protein>
<dbReference type="SMART" id="SM00320">
    <property type="entry name" value="WD40"/>
    <property type="match status" value="9"/>
</dbReference>
<feature type="repeat" description="WD" evidence="4">
    <location>
        <begin position="1232"/>
        <end position="1273"/>
    </location>
</feature>
<dbReference type="InterPro" id="IPR019775">
    <property type="entry name" value="WD40_repeat_CS"/>
</dbReference>
<accession>A0A1V6S5Q7</accession>
<dbReference type="Gene3D" id="2.130.10.10">
    <property type="entry name" value="YVTN repeat-like/Quinoprotein amine dehydrogenase"/>
    <property type="match status" value="4"/>
</dbReference>
<dbReference type="Gene3D" id="3.40.50.300">
    <property type="entry name" value="P-loop containing nucleotide triphosphate hydrolases"/>
    <property type="match status" value="1"/>
</dbReference>
<dbReference type="PROSITE" id="PS50837">
    <property type="entry name" value="NACHT"/>
    <property type="match status" value="1"/>
</dbReference>
<evidence type="ECO:0000259" key="5">
    <source>
        <dbReference type="PROSITE" id="PS50837"/>
    </source>
</evidence>
<dbReference type="PRINTS" id="PR00320">
    <property type="entry name" value="GPROTEINBRPT"/>
</dbReference>
<comment type="similarity">
    <text evidence="1">Belongs to the putative lipase ROG1 family.</text>
</comment>
<dbReference type="InterPro" id="IPR036322">
    <property type="entry name" value="WD40_repeat_dom_sf"/>
</dbReference>
<evidence type="ECO:0000313" key="6">
    <source>
        <dbReference type="EMBL" id="OQE09059.1"/>
    </source>
</evidence>
<dbReference type="STRING" id="29845.A0A1V6S5Q7"/>